<keyword evidence="1" id="KW-0812">Transmembrane</keyword>
<evidence type="ECO:0000313" key="2">
    <source>
        <dbReference type="EMBL" id="HER43760.1"/>
    </source>
</evidence>
<reference evidence="2" key="1">
    <citation type="journal article" date="2020" name="mSystems">
        <title>Genome- and Community-Level Interaction Insights into Carbon Utilization and Element Cycling Functions of Hydrothermarchaeota in Hydrothermal Sediment.</title>
        <authorList>
            <person name="Zhou Z."/>
            <person name="Liu Y."/>
            <person name="Xu W."/>
            <person name="Pan J."/>
            <person name="Luo Z.H."/>
            <person name="Li M."/>
        </authorList>
    </citation>
    <scope>NUCLEOTIDE SEQUENCE [LARGE SCALE GENOMIC DNA]</scope>
    <source>
        <strain evidence="2">SpSt-1233</strain>
    </source>
</reference>
<feature type="non-terminal residue" evidence="2">
    <location>
        <position position="80"/>
    </location>
</feature>
<name>A0A7V2F3C5_UNCEI</name>
<comment type="caution">
    <text evidence="2">The sequence shown here is derived from an EMBL/GenBank/DDBJ whole genome shotgun (WGS) entry which is preliminary data.</text>
</comment>
<keyword evidence="1" id="KW-1133">Transmembrane helix</keyword>
<accession>A0A7V2F3C5</accession>
<feature type="transmembrane region" description="Helical" evidence="1">
    <location>
        <begin position="12"/>
        <end position="31"/>
    </location>
</feature>
<gene>
    <name evidence="2" type="ORF">ENO08_04805</name>
</gene>
<proteinExistence type="predicted"/>
<dbReference type="Proteomes" id="UP000886069">
    <property type="component" value="Unassembled WGS sequence"/>
</dbReference>
<dbReference type="AlphaFoldDB" id="A0A7V2F3C5"/>
<keyword evidence="1" id="KW-0472">Membrane</keyword>
<sequence>MTADFDIRSRSILRIVICAIFLMAPAMHSWAQDWQPPDPSNDKSDWLQLKSGEWLRGKITLFRDLKMDFDSDKLDDLVID</sequence>
<evidence type="ECO:0000256" key="1">
    <source>
        <dbReference type="SAM" id="Phobius"/>
    </source>
</evidence>
<dbReference type="EMBL" id="DSEC01000337">
    <property type="protein sequence ID" value="HER43760.1"/>
    <property type="molecule type" value="Genomic_DNA"/>
</dbReference>
<organism evidence="2">
    <name type="scientific">Eiseniibacteriota bacterium</name>
    <dbReference type="NCBI Taxonomy" id="2212470"/>
    <lineage>
        <taxon>Bacteria</taxon>
        <taxon>Candidatus Eiseniibacteriota</taxon>
    </lineage>
</organism>
<protein>
    <submittedName>
        <fullName evidence="2">Uncharacterized protein</fullName>
    </submittedName>
</protein>